<protein>
    <submittedName>
        <fullName evidence="1">Uncharacterized protein</fullName>
    </submittedName>
</protein>
<reference evidence="1" key="1">
    <citation type="submission" date="2023-06" db="EMBL/GenBank/DDBJ databases">
        <title>Genome-scale phylogeny and comparative genomics of the fungal order Sordariales.</title>
        <authorList>
            <consortium name="Lawrence Berkeley National Laboratory"/>
            <person name="Hensen N."/>
            <person name="Bonometti L."/>
            <person name="Westerberg I."/>
            <person name="Brannstrom I.O."/>
            <person name="Guillou S."/>
            <person name="Cros-Aarteil S."/>
            <person name="Calhoun S."/>
            <person name="Haridas S."/>
            <person name="Kuo A."/>
            <person name="Mondo S."/>
            <person name="Pangilinan J."/>
            <person name="Riley R."/>
            <person name="Labutti K."/>
            <person name="Andreopoulos B."/>
            <person name="Lipzen A."/>
            <person name="Chen C."/>
            <person name="Yanf M."/>
            <person name="Daum C."/>
            <person name="Ng V."/>
            <person name="Clum A."/>
            <person name="Steindorff A."/>
            <person name="Ohm R."/>
            <person name="Martin F."/>
            <person name="Silar P."/>
            <person name="Natvig D."/>
            <person name="Lalanne C."/>
            <person name="Gautier V."/>
            <person name="Ament-Velasquez S.L."/>
            <person name="Kruys A."/>
            <person name="Hutchinson M.I."/>
            <person name="Powell A.J."/>
            <person name="Barry K."/>
            <person name="Miller A.N."/>
            <person name="Grigoriev I.V."/>
            <person name="Debuchy R."/>
            <person name="Gladieux P."/>
            <person name="Thoren M.H."/>
            <person name="Johannesson H."/>
        </authorList>
    </citation>
    <scope>NUCLEOTIDE SEQUENCE</scope>
    <source>
        <strain evidence="1">SMH2532-1</strain>
    </source>
</reference>
<gene>
    <name evidence="1" type="ORF">B0T16DRAFT_457548</name>
</gene>
<dbReference type="EMBL" id="JAULSV010000004">
    <property type="protein sequence ID" value="KAK0645530.1"/>
    <property type="molecule type" value="Genomic_DNA"/>
</dbReference>
<keyword evidence="2" id="KW-1185">Reference proteome</keyword>
<dbReference type="PANTHER" id="PTHR37576">
    <property type="entry name" value="DEFECT AT LOW TEMPERATURE PROTEIN 1"/>
    <property type="match status" value="1"/>
</dbReference>
<evidence type="ECO:0000313" key="1">
    <source>
        <dbReference type="EMBL" id="KAK0645530.1"/>
    </source>
</evidence>
<proteinExistence type="predicted"/>
<evidence type="ECO:0000313" key="2">
    <source>
        <dbReference type="Proteomes" id="UP001174936"/>
    </source>
</evidence>
<name>A0AA40CNW1_9PEZI</name>
<dbReference type="PANTHER" id="PTHR37576:SF2">
    <property type="entry name" value="DEFECT AT LOW TEMPERATURE PROTEIN 1"/>
    <property type="match status" value="1"/>
</dbReference>
<dbReference type="Proteomes" id="UP001174936">
    <property type="component" value="Unassembled WGS sequence"/>
</dbReference>
<dbReference type="AlphaFoldDB" id="A0AA40CNW1"/>
<accession>A0AA40CNW1</accession>
<organism evidence="1 2">
    <name type="scientific">Cercophora newfieldiana</name>
    <dbReference type="NCBI Taxonomy" id="92897"/>
    <lineage>
        <taxon>Eukaryota</taxon>
        <taxon>Fungi</taxon>
        <taxon>Dikarya</taxon>
        <taxon>Ascomycota</taxon>
        <taxon>Pezizomycotina</taxon>
        <taxon>Sordariomycetes</taxon>
        <taxon>Sordariomycetidae</taxon>
        <taxon>Sordariales</taxon>
        <taxon>Lasiosphaeriaceae</taxon>
        <taxon>Cercophora</taxon>
    </lineage>
</organism>
<dbReference type="Pfam" id="PF11374">
    <property type="entry name" value="DUF3176"/>
    <property type="match status" value="1"/>
</dbReference>
<dbReference type="InterPro" id="IPR021514">
    <property type="entry name" value="DUF3176"/>
</dbReference>
<comment type="caution">
    <text evidence="1">The sequence shown here is derived from an EMBL/GenBank/DDBJ whole genome shotgun (WGS) entry which is preliminary data.</text>
</comment>
<sequence length="196" mass="20088">MAAAAAILLLSDGQETSAWSVSPAILLAIMSALGSALFGLAESQGATFAWWTSALRGSTLTGLHSNWEMGTSLWASLTGFFPFSSVPTAKIVVTACFAIGPLLQRATSVIAVPVTSTIPLSGIPAASLNSALNVTVSLEANAGNTANTFFSYASPELIGIIADHQARKPINVTDIKCEGTCSGKIHGLGVHRGAKT</sequence>